<evidence type="ECO:0000256" key="10">
    <source>
        <dbReference type="ARBA" id="ARBA00048552"/>
    </source>
</evidence>
<dbReference type="HAMAP" id="MF_00059">
    <property type="entry name" value="RNApol_bact_RpoA"/>
    <property type="match status" value="1"/>
</dbReference>
<dbReference type="EC" id="2.7.7.6" evidence="2 11"/>
<evidence type="ECO:0000256" key="3">
    <source>
        <dbReference type="ARBA" id="ARBA00015972"/>
    </source>
</evidence>
<dbReference type="InterPro" id="IPR011260">
    <property type="entry name" value="RNAP_asu_C"/>
</dbReference>
<evidence type="ECO:0000256" key="8">
    <source>
        <dbReference type="ARBA" id="ARBA00032524"/>
    </source>
</evidence>
<dbReference type="GO" id="GO:0003677">
    <property type="term" value="F:DNA binding"/>
    <property type="evidence" value="ECO:0007669"/>
    <property type="project" value="UniProtKB-UniRule"/>
</dbReference>
<accession>A0AAX3BAH8</accession>
<feature type="region of interest" description="Alpha C-terminal domain (alpha-CTD)" evidence="11">
    <location>
        <begin position="249"/>
        <end position="333"/>
    </location>
</feature>
<comment type="similarity">
    <text evidence="1 11">Belongs to the RNA polymerase alpha chain family.</text>
</comment>
<protein>
    <recommendedName>
        <fullName evidence="3 11">DNA-directed RNA polymerase subunit alpha</fullName>
        <shortName evidence="11">RNAP subunit alpha</shortName>
        <ecNumber evidence="2 11">2.7.7.6</ecNumber>
    </recommendedName>
    <alternativeName>
        <fullName evidence="9 11">RNA polymerase subunit alpha</fullName>
    </alternativeName>
    <alternativeName>
        <fullName evidence="8 11">Transcriptase subunit alpha</fullName>
    </alternativeName>
</protein>
<keyword evidence="5 11" id="KW-0808">Transferase</keyword>
<dbReference type="GO" id="GO:0006351">
    <property type="term" value="P:DNA-templated transcription"/>
    <property type="evidence" value="ECO:0007669"/>
    <property type="project" value="UniProtKB-UniRule"/>
</dbReference>
<dbReference type="NCBIfam" id="TIGR02027">
    <property type="entry name" value="rpoA"/>
    <property type="match status" value="1"/>
</dbReference>
<evidence type="ECO:0000256" key="7">
    <source>
        <dbReference type="ARBA" id="ARBA00023163"/>
    </source>
</evidence>
<gene>
    <name evidence="11" type="primary">rpoA</name>
    <name evidence="13" type="ORF">KDW03_06025</name>
</gene>
<dbReference type="EMBL" id="CP073355">
    <property type="protein sequence ID" value="URA09063.1"/>
    <property type="molecule type" value="Genomic_DNA"/>
</dbReference>
<evidence type="ECO:0000259" key="12">
    <source>
        <dbReference type="SMART" id="SM00662"/>
    </source>
</evidence>
<dbReference type="NCBIfam" id="NF003519">
    <property type="entry name" value="PRK05182.2-5"/>
    <property type="match status" value="1"/>
</dbReference>
<dbReference type="GO" id="GO:0046983">
    <property type="term" value="F:protein dimerization activity"/>
    <property type="evidence" value="ECO:0007669"/>
    <property type="project" value="InterPro"/>
</dbReference>
<keyword evidence="14" id="KW-1185">Reference proteome</keyword>
<sequence>MNQSFLFKDIILPHETRFDGQTFTPFYGKFSIYPFDKGVGVTIANSLRRILLSAIPGYAITAIKIEGVNHEFEPVKGVKEDLIDVILAIKKIHLRLLDGSEKKVIHVQKKGPGELTAKDFAVDATIEVVNPDLKIATLNEDAELYMDVTIEYGRGYRSAEDLLAKETVISQIPVDALFSPVTRVNYMIEDYRVGERTDCEKVVLEVWTKGTLDPREAVSMAAAILRKYFSLLTTFEEDLSELGGGVDRQSEILEKPIEDLHLSARAYNCLKSVGISTIGELVNYDPVSLSKIKNFGKKSLTEISDKLAMYNLSLKSGPVEEDIEDIEENEDEE</sequence>
<dbReference type="KEGG" id="taqu:KDW03_06025"/>
<dbReference type="NCBIfam" id="NF003513">
    <property type="entry name" value="PRK05182.1-2"/>
    <property type="match status" value="1"/>
</dbReference>
<dbReference type="GO" id="GO:0000428">
    <property type="term" value="C:DNA-directed RNA polymerase complex"/>
    <property type="evidence" value="ECO:0007669"/>
    <property type="project" value="UniProtKB-KW"/>
</dbReference>
<dbReference type="InterPro" id="IPR011773">
    <property type="entry name" value="DNA-dir_RpoA"/>
</dbReference>
<dbReference type="AlphaFoldDB" id="A0AAX3BAH8"/>
<keyword evidence="4 11" id="KW-0240">DNA-directed RNA polymerase</keyword>
<evidence type="ECO:0000256" key="11">
    <source>
        <dbReference type="HAMAP-Rule" id="MF_00059"/>
    </source>
</evidence>
<dbReference type="SUPFAM" id="SSF55257">
    <property type="entry name" value="RBP11-like subunits of RNA polymerase"/>
    <property type="match status" value="1"/>
</dbReference>
<dbReference type="Gene3D" id="2.170.120.12">
    <property type="entry name" value="DNA-directed RNA polymerase, insert domain"/>
    <property type="match status" value="1"/>
</dbReference>
<feature type="region of interest" description="Alpha N-terminal domain (alpha-NTD)" evidence="11">
    <location>
        <begin position="1"/>
        <end position="236"/>
    </location>
</feature>
<name>A0AAX3BAH8_9SPIR</name>
<comment type="function">
    <text evidence="11">DNA-dependent RNA polymerase catalyzes the transcription of DNA into RNA using the four ribonucleoside triphosphates as substrates.</text>
</comment>
<dbReference type="GO" id="GO:0003899">
    <property type="term" value="F:DNA-directed RNA polymerase activity"/>
    <property type="evidence" value="ECO:0007669"/>
    <property type="project" value="UniProtKB-UniRule"/>
</dbReference>
<dbReference type="GO" id="GO:0005737">
    <property type="term" value="C:cytoplasm"/>
    <property type="evidence" value="ECO:0007669"/>
    <property type="project" value="UniProtKB-ARBA"/>
</dbReference>
<comment type="domain">
    <text evidence="11">The N-terminal domain is essential for RNAP assembly and basal transcription, whereas the C-terminal domain is involved in interaction with transcriptional regulators and with upstream promoter elements.</text>
</comment>
<evidence type="ECO:0000313" key="14">
    <source>
        <dbReference type="Proteomes" id="UP001056539"/>
    </source>
</evidence>
<dbReference type="Pfam" id="PF03118">
    <property type="entry name" value="RNA_pol_A_CTD"/>
    <property type="match status" value="1"/>
</dbReference>
<evidence type="ECO:0000313" key="13">
    <source>
        <dbReference type="EMBL" id="URA09063.1"/>
    </source>
</evidence>
<feature type="domain" description="DNA-directed RNA polymerase RpoA/D/Rpb3-type" evidence="12">
    <location>
        <begin position="27"/>
        <end position="235"/>
    </location>
</feature>
<dbReference type="SUPFAM" id="SSF56553">
    <property type="entry name" value="Insert subdomain of RNA polymerase alpha subunit"/>
    <property type="match status" value="1"/>
</dbReference>
<keyword evidence="6 11" id="KW-0548">Nucleotidyltransferase</keyword>
<evidence type="ECO:0000256" key="5">
    <source>
        <dbReference type="ARBA" id="ARBA00022679"/>
    </source>
</evidence>
<dbReference type="SMART" id="SM00662">
    <property type="entry name" value="RPOLD"/>
    <property type="match status" value="1"/>
</dbReference>
<evidence type="ECO:0000256" key="9">
    <source>
        <dbReference type="ARBA" id="ARBA00033070"/>
    </source>
</evidence>
<dbReference type="RefSeq" id="WP_271434189.1">
    <property type="nucleotide sequence ID" value="NZ_CP073355.1"/>
</dbReference>
<dbReference type="InterPro" id="IPR011263">
    <property type="entry name" value="DNA-dir_RNA_pol_RpoA/D/Rpb3"/>
</dbReference>
<comment type="catalytic activity">
    <reaction evidence="10 11">
        <text>RNA(n) + a ribonucleoside 5'-triphosphate = RNA(n+1) + diphosphate</text>
        <dbReference type="Rhea" id="RHEA:21248"/>
        <dbReference type="Rhea" id="RHEA-COMP:14527"/>
        <dbReference type="Rhea" id="RHEA-COMP:17342"/>
        <dbReference type="ChEBI" id="CHEBI:33019"/>
        <dbReference type="ChEBI" id="CHEBI:61557"/>
        <dbReference type="ChEBI" id="CHEBI:140395"/>
        <dbReference type="EC" id="2.7.7.6"/>
    </reaction>
</comment>
<evidence type="ECO:0000256" key="6">
    <source>
        <dbReference type="ARBA" id="ARBA00022695"/>
    </source>
</evidence>
<evidence type="ECO:0000256" key="2">
    <source>
        <dbReference type="ARBA" id="ARBA00012418"/>
    </source>
</evidence>
<reference evidence="13" key="1">
    <citation type="submission" date="2021-04" db="EMBL/GenBank/DDBJ databases">
        <authorList>
            <person name="Postec A."/>
        </authorList>
    </citation>
    <scope>NUCLEOTIDE SEQUENCE</scope>
    <source>
        <strain evidence="13">F1F22</strain>
    </source>
</reference>
<dbReference type="Pfam" id="PF01000">
    <property type="entry name" value="RNA_pol_A_bac"/>
    <property type="match status" value="1"/>
</dbReference>
<keyword evidence="7 11" id="KW-0804">Transcription</keyword>
<dbReference type="Pfam" id="PF01193">
    <property type="entry name" value="RNA_pol_L"/>
    <property type="match status" value="1"/>
</dbReference>
<dbReference type="InterPro" id="IPR011262">
    <property type="entry name" value="DNA-dir_RNA_pol_insert"/>
</dbReference>
<dbReference type="InterPro" id="IPR036643">
    <property type="entry name" value="RNApol_insert_sf"/>
</dbReference>
<dbReference type="SUPFAM" id="SSF47789">
    <property type="entry name" value="C-terminal domain of RNA polymerase alpha subunit"/>
    <property type="match status" value="1"/>
</dbReference>
<organism evidence="13 14">
    <name type="scientific">Thermospira aquatica</name>
    <dbReference type="NCBI Taxonomy" id="2828656"/>
    <lineage>
        <taxon>Bacteria</taxon>
        <taxon>Pseudomonadati</taxon>
        <taxon>Spirochaetota</taxon>
        <taxon>Spirochaetia</taxon>
        <taxon>Brevinematales</taxon>
        <taxon>Thermospiraceae</taxon>
        <taxon>Thermospira</taxon>
    </lineage>
</organism>
<evidence type="ECO:0000256" key="1">
    <source>
        <dbReference type="ARBA" id="ARBA00007123"/>
    </source>
</evidence>
<dbReference type="FunFam" id="2.170.120.12:FF:000001">
    <property type="entry name" value="DNA-directed RNA polymerase subunit alpha"/>
    <property type="match status" value="1"/>
</dbReference>
<dbReference type="Gene3D" id="1.10.150.20">
    <property type="entry name" value="5' to 3' exonuclease, C-terminal subdomain"/>
    <property type="match status" value="1"/>
</dbReference>
<dbReference type="InterPro" id="IPR036603">
    <property type="entry name" value="RBP11-like"/>
</dbReference>
<comment type="subunit">
    <text evidence="11">Homodimer. The RNAP catalytic core consists of 2 alpha, 1 beta, 1 beta' and 1 omega subunit. When a sigma factor is associated with the core the holoenzyme is formed, which can initiate transcription.</text>
</comment>
<dbReference type="CDD" id="cd06928">
    <property type="entry name" value="RNAP_alpha_NTD"/>
    <property type="match status" value="1"/>
</dbReference>
<dbReference type="Proteomes" id="UP001056539">
    <property type="component" value="Chromosome"/>
</dbReference>
<evidence type="ECO:0000256" key="4">
    <source>
        <dbReference type="ARBA" id="ARBA00022478"/>
    </source>
</evidence>
<reference evidence="13" key="2">
    <citation type="submission" date="2022-06" db="EMBL/GenBank/DDBJ databases">
        <title>Thermospira aquatica gen. nov., sp. nov.</title>
        <authorList>
            <person name="Ben Ali Gam Z."/>
            <person name="Labat M."/>
        </authorList>
    </citation>
    <scope>NUCLEOTIDE SEQUENCE</scope>
    <source>
        <strain evidence="13">F1F22</strain>
    </source>
</reference>
<proteinExistence type="inferred from homology"/>
<dbReference type="Gene3D" id="3.30.1360.10">
    <property type="entry name" value="RNA polymerase, RBP11-like subunit"/>
    <property type="match status" value="1"/>
</dbReference>